<name>A0ABW1T4K1_9ACTN</name>
<dbReference type="PANTHER" id="PTHR14239">
    <property type="entry name" value="DUDULIN-RELATED"/>
    <property type="match status" value="1"/>
</dbReference>
<dbReference type="PANTHER" id="PTHR14239:SF10">
    <property type="entry name" value="REDUCTASE"/>
    <property type="match status" value="1"/>
</dbReference>
<evidence type="ECO:0000256" key="1">
    <source>
        <dbReference type="ARBA" id="ARBA00023002"/>
    </source>
</evidence>
<dbReference type="RefSeq" id="WP_386767697.1">
    <property type="nucleotide sequence ID" value="NZ_JBHSTI010000008.1"/>
</dbReference>
<organism evidence="3 4">
    <name type="scientific">Longivirga aurantiaca</name>
    <dbReference type="NCBI Taxonomy" id="1837743"/>
    <lineage>
        <taxon>Bacteria</taxon>
        <taxon>Bacillati</taxon>
        <taxon>Actinomycetota</taxon>
        <taxon>Actinomycetes</taxon>
        <taxon>Sporichthyales</taxon>
        <taxon>Sporichthyaceae</taxon>
        <taxon>Longivirga</taxon>
    </lineage>
</organism>
<proteinExistence type="predicted"/>
<evidence type="ECO:0000313" key="3">
    <source>
        <dbReference type="EMBL" id="MFC6239005.1"/>
    </source>
</evidence>
<evidence type="ECO:0000313" key="4">
    <source>
        <dbReference type="Proteomes" id="UP001596138"/>
    </source>
</evidence>
<dbReference type="EMBL" id="JBHSTI010000008">
    <property type="protein sequence ID" value="MFC6239005.1"/>
    <property type="molecule type" value="Genomic_DNA"/>
</dbReference>
<dbReference type="Proteomes" id="UP001596138">
    <property type="component" value="Unassembled WGS sequence"/>
</dbReference>
<keyword evidence="1" id="KW-0560">Oxidoreductase</keyword>
<dbReference type="InterPro" id="IPR028939">
    <property type="entry name" value="P5C_Rdtase_cat_N"/>
</dbReference>
<dbReference type="InterPro" id="IPR051267">
    <property type="entry name" value="STEAP_metalloreductase"/>
</dbReference>
<dbReference type="InterPro" id="IPR036291">
    <property type="entry name" value="NAD(P)-bd_dom_sf"/>
</dbReference>
<dbReference type="Pfam" id="PF03807">
    <property type="entry name" value="F420_oxidored"/>
    <property type="match status" value="1"/>
</dbReference>
<keyword evidence="4" id="KW-1185">Reference proteome</keyword>
<accession>A0ABW1T4K1</accession>
<sequence length="191" mass="18926">MASITIIGKGNIGSAVATIAAKGGHDVQVLDTDTPDTAITGDVVVLAVPHPAVAEIIGARGEQLAGKIVVDPTNPVNFETFDGLVVPADSSKAAEIAAALPDSKVVKAFNTNFAATLVSGTVGTDPTTVLLAGDDADAKAAVAAIVADGGLAVIDAGSLKRARELEAVGFLQITLAAAEKTSWVGGFAVVA</sequence>
<gene>
    <name evidence="3" type="ORF">ACFQGU_14050</name>
</gene>
<reference evidence="4" key="1">
    <citation type="journal article" date="2019" name="Int. J. Syst. Evol. Microbiol.">
        <title>The Global Catalogue of Microorganisms (GCM) 10K type strain sequencing project: providing services to taxonomists for standard genome sequencing and annotation.</title>
        <authorList>
            <consortium name="The Broad Institute Genomics Platform"/>
            <consortium name="The Broad Institute Genome Sequencing Center for Infectious Disease"/>
            <person name="Wu L."/>
            <person name="Ma J."/>
        </authorList>
    </citation>
    <scope>NUCLEOTIDE SEQUENCE [LARGE SCALE GENOMIC DNA]</scope>
    <source>
        <strain evidence="4">CGMCC 4.7317</strain>
    </source>
</reference>
<dbReference type="SUPFAM" id="SSF51735">
    <property type="entry name" value="NAD(P)-binding Rossmann-fold domains"/>
    <property type="match status" value="1"/>
</dbReference>
<dbReference type="Gene3D" id="3.40.50.720">
    <property type="entry name" value="NAD(P)-binding Rossmann-like Domain"/>
    <property type="match status" value="1"/>
</dbReference>
<protein>
    <submittedName>
        <fullName evidence="3">NADPH-dependent F420 reductase</fullName>
    </submittedName>
</protein>
<evidence type="ECO:0000259" key="2">
    <source>
        <dbReference type="Pfam" id="PF03807"/>
    </source>
</evidence>
<comment type="caution">
    <text evidence="3">The sequence shown here is derived from an EMBL/GenBank/DDBJ whole genome shotgun (WGS) entry which is preliminary data.</text>
</comment>
<feature type="domain" description="Pyrroline-5-carboxylate reductase catalytic N-terminal" evidence="2">
    <location>
        <begin position="34"/>
        <end position="75"/>
    </location>
</feature>